<keyword evidence="13" id="KW-1185">Reference proteome</keyword>
<dbReference type="GO" id="GO:0004615">
    <property type="term" value="F:phosphomannomutase activity"/>
    <property type="evidence" value="ECO:0007669"/>
    <property type="project" value="TreeGrafter"/>
</dbReference>
<evidence type="ECO:0000256" key="3">
    <source>
        <dbReference type="ARBA" id="ARBA00022553"/>
    </source>
</evidence>
<dbReference type="PROSITE" id="PS00710">
    <property type="entry name" value="PGM_PMM"/>
    <property type="match status" value="1"/>
</dbReference>
<dbReference type="Gene3D" id="3.40.120.10">
    <property type="entry name" value="Alpha-D-Glucose-1,6-Bisphosphate, subunit A, domain 3"/>
    <property type="match status" value="3"/>
</dbReference>
<dbReference type="InterPro" id="IPR005844">
    <property type="entry name" value="A-D-PHexomutase_a/b/a-I"/>
</dbReference>
<keyword evidence="5 7" id="KW-0460">Magnesium</keyword>
<reference evidence="12 13" key="1">
    <citation type="submission" date="2019-03" db="EMBL/GenBank/DDBJ databases">
        <title>Genomic Encyclopedia of Type Strains, Phase IV (KMG-IV): sequencing the most valuable type-strain genomes for metagenomic binning, comparative biology and taxonomic classification.</title>
        <authorList>
            <person name="Goeker M."/>
        </authorList>
    </citation>
    <scope>NUCLEOTIDE SEQUENCE [LARGE SCALE GENOMIC DNA]</scope>
    <source>
        <strain evidence="12 13">DSM 21100</strain>
    </source>
</reference>
<evidence type="ECO:0000256" key="5">
    <source>
        <dbReference type="ARBA" id="ARBA00022842"/>
    </source>
</evidence>
<gene>
    <name evidence="12" type="ORF">EDD80_104163</name>
</gene>
<evidence type="ECO:0000256" key="2">
    <source>
        <dbReference type="ARBA" id="ARBA00010231"/>
    </source>
</evidence>
<proteinExistence type="inferred from homology"/>
<evidence type="ECO:0000259" key="8">
    <source>
        <dbReference type="Pfam" id="PF00408"/>
    </source>
</evidence>
<dbReference type="GO" id="GO:0006048">
    <property type="term" value="P:UDP-N-acetylglucosamine biosynthetic process"/>
    <property type="evidence" value="ECO:0007669"/>
    <property type="project" value="TreeGrafter"/>
</dbReference>
<keyword evidence="3" id="KW-0597">Phosphoprotein</keyword>
<evidence type="ECO:0000256" key="1">
    <source>
        <dbReference type="ARBA" id="ARBA00001946"/>
    </source>
</evidence>
<dbReference type="EMBL" id="SMAD01000004">
    <property type="protein sequence ID" value="TCS87813.1"/>
    <property type="molecule type" value="Genomic_DNA"/>
</dbReference>
<comment type="cofactor">
    <cofactor evidence="1">
        <name>Mg(2+)</name>
        <dbReference type="ChEBI" id="CHEBI:18420"/>
    </cofactor>
</comment>
<feature type="domain" description="Alpha-D-phosphohexomutase alpha/beta/alpha" evidence="10">
    <location>
        <begin position="171"/>
        <end position="262"/>
    </location>
</feature>
<dbReference type="InterPro" id="IPR016066">
    <property type="entry name" value="A-D-PHexomutase_CS"/>
</dbReference>
<dbReference type="PANTHER" id="PTHR42946">
    <property type="entry name" value="PHOSPHOHEXOSE MUTASE"/>
    <property type="match status" value="1"/>
</dbReference>
<protein>
    <submittedName>
        <fullName evidence="12">Phosphomannomutase</fullName>
    </submittedName>
</protein>
<dbReference type="PANTHER" id="PTHR42946:SF1">
    <property type="entry name" value="PHOSPHOGLUCOMUTASE (ALPHA-D-GLUCOSE-1,6-BISPHOSPHATE-DEPENDENT)"/>
    <property type="match status" value="1"/>
</dbReference>
<evidence type="ECO:0000259" key="11">
    <source>
        <dbReference type="Pfam" id="PF02880"/>
    </source>
</evidence>
<dbReference type="AlphaFoldDB" id="A0A4R3KSI4"/>
<dbReference type="Pfam" id="PF02878">
    <property type="entry name" value="PGM_PMM_I"/>
    <property type="match status" value="1"/>
</dbReference>
<keyword evidence="4 7" id="KW-0479">Metal-binding</keyword>
<sequence length="462" mass="49734">MTLIKSISGIRGTIGGRRGEGLTPPDVVKFVSAFARWQQQKTGNRKIVIGRDGRISGEMVRNLAVGALQGMGMDVVDLGLSTTPTVEIAVPEEKAGGGIILTASHNPRQWNALKLLNGKGEFISAQDGREVLEIAEKDDYQYAEVDHLGKLEINDTYFQKHIDQILALPLVDVAVIKKAGFRVVLDAVNSTGGIVVPMLLKALGVAVVEELYCTPDGEFPHNPEPLAENLTALSSEVVAKKAHLGIAVDPDVDRLVFVCEDGSMFGEEYTLVAVADYVLAGKPGNTVSNLSSTMALRDVTLKHGGNYTAAAVGEVNVIEAMKASNAVIGGEGNGGVIYPDLHYGRDALVGIALFLSHLAKKDMPVSALRATYPAYHISKNKISLSPEMDIDALMGKVQEKYKDRPVNTIDGIRIEFDGQWVHLRRSNTEAIIRIYSEGRSEAAAGALAGKIINDFKEFMNNS</sequence>
<comment type="similarity">
    <text evidence="2 7">Belongs to the phosphohexose mutase family.</text>
</comment>
<dbReference type="SUPFAM" id="SSF53738">
    <property type="entry name" value="Phosphoglucomutase, first 3 domains"/>
    <property type="match status" value="3"/>
</dbReference>
<dbReference type="Gene3D" id="3.30.310.50">
    <property type="entry name" value="Alpha-D-phosphohexomutase, C-terminal domain"/>
    <property type="match status" value="1"/>
</dbReference>
<feature type="domain" description="Alpha-D-phosphohexomutase C-terminal" evidence="8">
    <location>
        <begin position="403"/>
        <end position="451"/>
    </location>
</feature>
<dbReference type="GO" id="GO:0005975">
    <property type="term" value="P:carbohydrate metabolic process"/>
    <property type="evidence" value="ECO:0007669"/>
    <property type="project" value="InterPro"/>
</dbReference>
<organism evidence="12 13">
    <name type="scientific">Anseongella ginsenosidimutans</name>
    <dbReference type="NCBI Taxonomy" id="496056"/>
    <lineage>
        <taxon>Bacteria</taxon>
        <taxon>Pseudomonadati</taxon>
        <taxon>Bacteroidota</taxon>
        <taxon>Sphingobacteriia</taxon>
        <taxon>Sphingobacteriales</taxon>
        <taxon>Sphingobacteriaceae</taxon>
        <taxon>Anseongella</taxon>
    </lineage>
</organism>
<evidence type="ECO:0000259" key="10">
    <source>
        <dbReference type="Pfam" id="PF02879"/>
    </source>
</evidence>
<comment type="caution">
    <text evidence="12">The sequence shown here is derived from an EMBL/GenBank/DDBJ whole genome shotgun (WGS) entry which is preliminary data.</text>
</comment>
<dbReference type="GO" id="GO:0005829">
    <property type="term" value="C:cytosol"/>
    <property type="evidence" value="ECO:0007669"/>
    <property type="project" value="TreeGrafter"/>
</dbReference>
<dbReference type="GO" id="GO:0009252">
    <property type="term" value="P:peptidoglycan biosynthetic process"/>
    <property type="evidence" value="ECO:0007669"/>
    <property type="project" value="TreeGrafter"/>
</dbReference>
<dbReference type="NCBIfam" id="TIGR03990">
    <property type="entry name" value="Arch_GlmM"/>
    <property type="match status" value="1"/>
</dbReference>
<evidence type="ECO:0000256" key="4">
    <source>
        <dbReference type="ARBA" id="ARBA00022723"/>
    </source>
</evidence>
<dbReference type="Pfam" id="PF02879">
    <property type="entry name" value="PGM_PMM_II"/>
    <property type="match status" value="1"/>
</dbReference>
<dbReference type="GO" id="GO:0008966">
    <property type="term" value="F:phosphoglucosamine mutase activity"/>
    <property type="evidence" value="ECO:0007669"/>
    <property type="project" value="InterPro"/>
</dbReference>
<name>A0A4R3KSI4_9SPHI</name>
<dbReference type="Proteomes" id="UP000295807">
    <property type="component" value="Unassembled WGS sequence"/>
</dbReference>
<dbReference type="PRINTS" id="PR00509">
    <property type="entry name" value="PGMPMM"/>
</dbReference>
<dbReference type="InterPro" id="IPR005841">
    <property type="entry name" value="Alpha-D-phosphohexomutase_SF"/>
</dbReference>
<accession>A0A4R3KSI4</accession>
<evidence type="ECO:0000256" key="7">
    <source>
        <dbReference type="RuleBase" id="RU004326"/>
    </source>
</evidence>
<evidence type="ECO:0000313" key="13">
    <source>
        <dbReference type="Proteomes" id="UP000295807"/>
    </source>
</evidence>
<dbReference type="InterPro" id="IPR036900">
    <property type="entry name" value="A-D-PHexomutase_C_sf"/>
</dbReference>
<dbReference type="InterPro" id="IPR005843">
    <property type="entry name" value="A-D-PHexomutase_C"/>
</dbReference>
<feature type="domain" description="Alpha-D-phosphohexomutase alpha/beta/alpha" evidence="9">
    <location>
        <begin position="8"/>
        <end position="140"/>
    </location>
</feature>
<dbReference type="SUPFAM" id="SSF55957">
    <property type="entry name" value="Phosphoglucomutase, C-terminal domain"/>
    <property type="match status" value="1"/>
</dbReference>
<dbReference type="Pfam" id="PF00408">
    <property type="entry name" value="PGM_PMM_IV"/>
    <property type="match status" value="1"/>
</dbReference>
<dbReference type="RefSeq" id="WP_132128900.1">
    <property type="nucleotide sequence ID" value="NZ_CP042432.1"/>
</dbReference>
<dbReference type="InterPro" id="IPR016055">
    <property type="entry name" value="A-D-PHexomutase_a/b/a-I/II/III"/>
</dbReference>
<evidence type="ECO:0000256" key="6">
    <source>
        <dbReference type="ARBA" id="ARBA00023235"/>
    </source>
</evidence>
<evidence type="ECO:0000259" key="9">
    <source>
        <dbReference type="Pfam" id="PF02878"/>
    </source>
</evidence>
<dbReference type="GO" id="GO:0000287">
    <property type="term" value="F:magnesium ion binding"/>
    <property type="evidence" value="ECO:0007669"/>
    <property type="project" value="InterPro"/>
</dbReference>
<dbReference type="InterPro" id="IPR005846">
    <property type="entry name" value="A-D-PHexomutase_a/b/a-III"/>
</dbReference>
<dbReference type="InterPro" id="IPR024086">
    <property type="entry name" value="GlmM_arc-type"/>
</dbReference>
<dbReference type="OrthoDB" id="9806956at2"/>
<keyword evidence="6" id="KW-0413">Isomerase</keyword>
<feature type="domain" description="Alpha-D-phosphohexomutase alpha/beta/alpha" evidence="11">
    <location>
        <begin position="269"/>
        <end position="373"/>
    </location>
</feature>
<dbReference type="InterPro" id="IPR005845">
    <property type="entry name" value="A-D-PHexomutase_a/b/a-II"/>
</dbReference>
<dbReference type="InterPro" id="IPR050060">
    <property type="entry name" value="Phosphoglucosamine_mutase"/>
</dbReference>
<dbReference type="Pfam" id="PF02880">
    <property type="entry name" value="PGM_PMM_III"/>
    <property type="match status" value="1"/>
</dbReference>
<evidence type="ECO:0000313" key="12">
    <source>
        <dbReference type="EMBL" id="TCS87813.1"/>
    </source>
</evidence>